<comment type="caution">
    <text evidence="1">The sequence shown here is derived from an EMBL/GenBank/DDBJ whole genome shotgun (WGS) entry which is preliminary data.</text>
</comment>
<proteinExistence type="predicted"/>
<gene>
    <name evidence="1" type="ORF">RT97_22550</name>
</gene>
<organism evidence="1 2">
    <name type="scientific">Variovorax paradoxus</name>
    <dbReference type="NCBI Taxonomy" id="34073"/>
    <lineage>
        <taxon>Bacteria</taxon>
        <taxon>Pseudomonadati</taxon>
        <taxon>Pseudomonadota</taxon>
        <taxon>Betaproteobacteria</taxon>
        <taxon>Burkholderiales</taxon>
        <taxon>Comamonadaceae</taxon>
        <taxon>Variovorax</taxon>
    </lineage>
</organism>
<sequence>MFYETSPLLRASRVIVRRLEVFGFQPAIPRLDASLVPFTGKVADGTPQFFPYVGLAQSACQLGRLHALRVRVIGVTDQRFHVRRVAPLIGRCRVVAEAIPAHHCQEISVAELEGALCIEVGPYLSRGRDDLSPVRRIGWERIGSQIAPEAQQFIPAAGAACALVGGAQCVVAIFSGSTQFVFEASTGC</sequence>
<dbReference type="EMBL" id="JXQQ01000058">
    <property type="protein sequence ID" value="KIQ26816.1"/>
    <property type="molecule type" value="Genomic_DNA"/>
</dbReference>
<evidence type="ECO:0000313" key="1">
    <source>
        <dbReference type="EMBL" id="KIQ26816.1"/>
    </source>
</evidence>
<evidence type="ECO:0000313" key="2">
    <source>
        <dbReference type="Proteomes" id="UP000032067"/>
    </source>
</evidence>
<name>A0A0D0M3C7_VARPD</name>
<reference evidence="1 2" key="1">
    <citation type="submission" date="2014-12" db="EMBL/GenBank/DDBJ databases">
        <title>16Stimator: statistical estimation of ribosomal gene copy numbers from draft genome assemblies.</title>
        <authorList>
            <person name="Perisin M.A."/>
            <person name="Vetter M."/>
            <person name="Gilbert J.A."/>
            <person name="Bergelson J."/>
        </authorList>
    </citation>
    <scope>NUCLEOTIDE SEQUENCE [LARGE SCALE GENOMIC DNA]</scope>
    <source>
        <strain evidence="1 2">MEDvA23</strain>
    </source>
</reference>
<protein>
    <submittedName>
        <fullName evidence="1">Uncharacterized protein</fullName>
    </submittedName>
</protein>
<dbReference type="AlphaFoldDB" id="A0A0D0M3C7"/>
<dbReference type="Proteomes" id="UP000032067">
    <property type="component" value="Unassembled WGS sequence"/>
</dbReference>
<accession>A0A0D0M3C7</accession>